<keyword evidence="2" id="KW-1185">Reference proteome</keyword>
<organism evidence="1 2">
    <name type="scientific">Portunus trituberculatus</name>
    <name type="common">Swimming crab</name>
    <name type="synonym">Neptunus trituberculatus</name>
    <dbReference type="NCBI Taxonomy" id="210409"/>
    <lineage>
        <taxon>Eukaryota</taxon>
        <taxon>Metazoa</taxon>
        <taxon>Ecdysozoa</taxon>
        <taxon>Arthropoda</taxon>
        <taxon>Crustacea</taxon>
        <taxon>Multicrustacea</taxon>
        <taxon>Malacostraca</taxon>
        <taxon>Eumalacostraca</taxon>
        <taxon>Eucarida</taxon>
        <taxon>Decapoda</taxon>
        <taxon>Pleocyemata</taxon>
        <taxon>Brachyura</taxon>
        <taxon>Eubrachyura</taxon>
        <taxon>Portunoidea</taxon>
        <taxon>Portunidae</taxon>
        <taxon>Portuninae</taxon>
        <taxon>Portunus</taxon>
    </lineage>
</organism>
<name>A0A5B7GUX9_PORTR</name>
<gene>
    <name evidence="1" type="ORF">E2C01_054407</name>
</gene>
<sequence>MAGHGGGFIFIISWEAVRCRGCGGDRLRLLGRHATPCTCYLATSDPRPILPVSSFSSLVFRHIN</sequence>
<dbReference type="Proteomes" id="UP000324222">
    <property type="component" value="Unassembled WGS sequence"/>
</dbReference>
<comment type="caution">
    <text evidence="1">The sequence shown here is derived from an EMBL/GenBank/DDBJ whole genome shotgun (WGS) entry which is preliminary data.</text>
</comment>
<evidence type="ECO:0000313" key="1">
    <source>
        <dbReference type="EMBL" id="MPC60364.1"/>
    </source>
</evidence>
<proteinExistence type="predicted"/>
<dbReference type="AlphaFoldDB" id="A0A5B7GUX9"/>
<reference evidence="1 2" key="1">
    <citation type="submission" date="2019-05" db="EMBL/GenBank/DDBJ databases">
        <title>Another draft genome of Portunus trituberculatus and its Hox gene families provides insights of decapod evolution.</title>
        <authorList>
            <person name="Jeong J.-H."/>
            <person name="Song I."/>
            <person name="Kim S."/>
            <person name="Choi T."/>
            <person name="Kim D."/>
            <person name="Ryu S."/>
            <person name="Kim W."/>
        </authorList>
    </citation>
    <scope>NUCLEOTIDE SEQUENCE [LARGE SCALE GENOMIC DNA]</scope>
    <source>
        <tissue evidence="1">Muscle</tissue>
    </source>
</reference>
<accession>A0A5B7GUX9</accession>
<dbReference type="EMBL" id="VSRR010017435">
    <property type="protein sequence ID" value="MPC60364.1"/>
    <property type="molecule type" value="Genomic_DNA"/>
</dbReference>
<protein>
    <submittedName>
        <fullName evidence="1">Uncharacterized protein</fullName>
    </submittedName>
</protein>
<evidence type="ECO:0000313" key="2">
    <source>
        <dbReference type="Proteomes" id="UP000324222"/>
    </source>
</evidence>